<name>A0A0D7EZK8_RHOPL</name>
<reference evidence="1 2" key="1">
    <citation type="submission" date="2014-11" db="EMBL/GenBank/DDBJ databases">
        <title>Genomics and ecophysiology of heterotrophic nitrogen fixing bacteria isolated from estuarine surface water.</title>
        <authorList>
            <person name="Bentzon-Tilia M."/>
            <person name="Severin I."/>
            <person name="Hansen L.H."/>
            <person name="Riemann L."/>
        </authorList>
    </citation>
    <scope>NUCLEOTIDE SEQUENCE [LARGE SCALE GENOMIC DNA]</scope>
    <source>
        <strain evidence="1 2">BAL398</strain>
    </source>
</reference>
<evidence type="ECO:0000313" key="2">
    <source>
        <dbReference type="Proteomes" id="UP000032515"/>
    </source>
</evidence>
<dbReference type="Proteomes" id="UP000032515">
    <property type="component" value="Unassembled WGS sequence"/>
</dbReference>
<protein>
    <submittedName>
        <fullName evidence="1">Uncharacterized protein</fullName>
    </submittedName>
</protein>
<dbReference type="PATRIC" id="fig|1076.23.peg.569"/>
<evidence type="ECO:0000313" key="1">
    <source>
        <dbReference type="EMBL" id="KIZ46274.1"/>
    </source>
</evidence>
<accession>A0A0D7EZK8</accession>
<proteinExistence type="predicted"/>
<comment type="caution">
    <text evidence="1">The sequence shown here is derived from an EMBL/GenBank/DDBJ whole genome shotgun (WGS) entry which is preliminary data.</text>
</comment>
<organism evidence="1 2">
    <name type="scientific">Rhodopseudomonas palustris</name>
    <dbReference type="NCBI Taxonomy" id="1076"/>
    <lineage>
        <taxon>Bacteria</taxon>
        <taxon>Pseudomonadati</taxon>
        <taxon>Pseudomonadota</taxon>
        <taxon>Alphaproteobacteria</taxon>
        <taxon>Hyphomicrobiales</taxon>
        <taxon>Nitrobacteraceae</taxon>
        <taxon>Rhodopseudomonas</taxon>
    </lineage>
</organism>
<dbReference type="EMBL" id="JXXE01000132">
    <property type="protein sequence ID" value="KIZ46274.1"/>
    <property type="molecule type" value="Genomic_DNA"/>
</dbReference>
<sequence length="146" mass="15734">MARRPSVSWTQAKASELERRLLAFDAAGDLSRLSPDEVGGLVSLLNETNLECWQLLQEHERSASSAVWLVLSLFSGLGGLPFAGSSALSVLLAAAGAAGAAKAVYDESRHLATEQRYLGIFWAIENRKALVETELRRRGILSPTAP</sequence>
<dbReference type="RefSeq" id="WP_044407682.1">
    <property type="nucleotide sequence ID" value="NZ_JXXE01000132.1"/>
</dbReference>
<gene>
    <name evidence="1" type="ORF">OO17_06925</name>
</gene>
<dbReference type="AlphaFoldDB" id="A0A0D7EZK8"/>